<accession>A0A3C1KIU2</accession>
<dbReference type="EMBL" id="DMND01000040">
    <property type="protein sequence ID" value="HAN26535.1"/>
    <property type="molecule type" value="Genomic_DNA"/>
</dbReference>
<evidence type="ECO:0000313" key="1">
    <source>
        <dbReference type="EMBL" id="HAN26535.1"/>
    </source>
</evidence>
<feature type="non-terminal residue" evidence="1">
    <location>
        <position position="1"/>
    </location>
</feature>
<reference evidence="1 2" key="1">
    <citation type="journal article" date="2018" name="Nat. Biotechnol.">
        <title>A standardized bacterial taxonomy based on genome phylogeny substantially revises the tree of life.</title>
        <authorList>
            <person name="Parks D.H."/>
            <person name="Chuvochina M."/>
            <person name="Waite D.W."/>
            <person name="Rinke C."/>
            <person name="Skarshewski A."/>
            <person name="Chaumeil P.A."/>
            <person name="Hugenholtz P."/>
        </authorList>
    </citation>
    <scope>NUCLEOTIDE SEQUENCE [LARGE SCALE GENOMIC DNA]</scope>
    <source>
        <strain evidence="1">UBA9158</strain>
    </source>
</reference>
<dbReference type="AlphaFoldDB" id="A0A3C1KIU2"/>
<organism evidence="1 2">
    <name type="scientific">Haliea salexigens</name>
    <dbReference type="NCBI Taxonomy" id="287487"/>
    <lineage>
        <taxon>Bacteria</taxon>
        <taxon>Pseudomonadati</taxon>
        <taxon>Pseudomonadota</taxon>
        <taxon>Gammaproteobacteria</taxon>
        <taxon>Cellvibrionales</taxon>
        <taxon>Halieaceae</taxon>
        <taxon>Haliea</taxon>
    </lineage>
</organism>
<protein>
    <recommendedName>
        <fullName evidence="3">ATP-binding protein</fullName>
    </recommendedName>
</protein>
<dbReference type="InterPro" id="IPR036890">
    <property type="entry name" value="HATPase_C_sf"/>
</dbReference>
<evidence type="ECO:0008006" key="3">
    <source>
        <dbReference type="Google" id="ProtNLM"/>
    </source>
</evidence>
<proteinExistence type="predicted"/>
<dbReference type="Gene3D" id="3.30.565.10">
    <property type="entry name" value="Histidine kinase-like ATPase, C-terminal domain"/>
    <property type="match status" value="1"/>
</dbReference>
<sequence>EPFYTTVTEGSGMGLFLCKELCEMNNADLFYRTTARGESCFRVALNQRDL</sequence>
<dbReference type="Proteomes" id="UP000259273">
    <property type="component" value="Unassembled WGS sequence"/>
</dbReference>
<gene>
    <name evidence="1" type="ORF">DCP75_02185</name>
</gene>
<name>A0A3C1KIU2_9GAMM</name>
<comment type="caution">
    <text evidence="1">The sequence shown here is derived from an EMBL/GenBank/DDBJ whole genome shotgun (WGS) entry which is preliminary data.</text>
</comment>
<dbReference type="SUPFAM" id="SSF55874">
    <property type="entry name" value="ATPase domain of HSP90 chaperone/DNA topoisomerase II/histidine kinase"/>
    <property type="match status" value="1"/>
</dbReference>
<evidence type="ECO:0000313" key="2">
    <source>
        <dbReference type="Proteomes" id="UP000259273"/>
    </source>
</evidence>